<evidence type="ECO:0000313" key="3">
    <source>
        <dbReference type="Proteomes" id="UP001201701"/>
    </source>
</evidence>
<protein>
    <recommendedName>
        <fullName evidence="4">Secreted protein</fullName>
    </recommendedName>
</protein>
<feature type="chain" id="PRO_5045561744" description="Secreted protein" evidence="1">
    <location>
        <begin position="21"/>
        <end position="245"/>
    </location>
</feature>
<evidence type="ECO:0008006" key="4">
    <source>
        <dbReference type="Google" id="ProtNLM"/>
    </source>
</evidence>
<keyword evidence="1" id="KW-0732">Signal</keyword>
<reference evidence="2 3" key="1">
    <citation type="submission" date="2022-02" db="EMBL/GenBank/DDBJ databases">
        <title>Draft genome sequence of Mezorhizobium retamae strain IRAMC:0171 isolated from Retama raetam nodules.</title>
        <authorList>
            <person name="Bengaied R."/>
            <person name="Sbissi I."/>
            <person name="Huber K."/>
            <person name="Ghodbane F."/>
            <person name="Nouioui I."/>
            <person name="Tarhouni M."/>
            <person name="Gtari M."/>
        </authorList>
    </citation>
    <scope>NUCLEOTIDE SEQUENCE [LARGE SCALE GENOMIC DNA]</scope>
    <source>
        <strain evidence="2 3">IRAMC:0171</strain>
    </source>
</reference>
<feature type="signal peptide" evidence="1">
    <location>
        <begin position="1"/>
        <end position="20"/>
    </location>
</feature>
<dbReference type="RefSeq" id="WP_239363157.1">
    <property type="nucleotide sequence ID" value="NZ_JAKREW010000004.1"/>
</dbReference>
<dbReference type="Proteomes" id="UP001201701">
    <property type="component" value="Unassembled WGS sequence"/>
</dbReference>
<dbReference type="EMBL" id="JAKREW010000004">
    <property type="protein sequence ID" value="MCG7504841.1"/>
    <property type="molecule type" value="Genomic_DNA"/>
</dbReference>
<name>A0ABS9QBQ1_9HYPH</name>
<accession>A0ABS9QBQ1</accession>
<gene>
    <name evidence="2" type="ORF">L4923_07370</name>
</gene>
<evidence type="ECO:0000256" key="1">
    <source>
        <dbReference type="SAM" id="SignalP"/>
    </source>
</evidence>
<keyword evidence="3" id="KW-1185">Reference proteome</keyword>
<proteinExistence type="predicted"/>
<evidence type="ECO:0000313" key="2">
    <source>
        <dbReference type="EMBL" id="MCG7504841.1"/>
    </source>
</evidence>
<sequence>MRNIAASAILTVSLCLPALAGQAKSVEAESSLFATPLKEIEEAAEQLQEFAAGLIVERRNLDASIAEFAPILEKICRVEDARRLETLSVEDYKIVVRYVKAAATVMDVFSDQPEHLITPNTNRLSSCFDVVVIAHTVTLNMAKEMAQNQSVKDNPEGVAETVARLNRMATYSVAVFDGVLDGFLLKEIAPEWCVEKPVLLLPFAKILSEFLTPKQKRYLAENVQRTAKVCPTGRLGLHPVFQQFR</sequence>
<organism evidence="2 3">
    <name type="scientific">Mesorhizobium retamae</name>
    <dbReference type="NCBI Taxonomy" id="2912854"/>
    <lineage>
        <taxon>Bacteria</taxon>
        <taxon>Pseudomonadati</taxon>
        <taxon>Pseudomonadota</taxon>
        <taxon>Alphaproteobacteria</taxon>
        <taxon>Hyphomicrobiales</taxon>
        <taxon>Phyllobacteriaceae</taxon>
        <taxon>Mesorhizobium</taxon>
    </lineage>
</organism>
<comment type="caution">
    <text evidence="2">The sequence shown here is derived from an EMBL/GenBank/DDBJ whole genome shotgun (WGS) entry which is preliminary data.</text>
</comment>